<accession>A0ACC3YZW3</accession>
<dbReference type="EMBL" id="VUJX02000004">
    <property type="protein sequence ID" value="KAL0937374.1"/>
    <property type="molecule type" value="Genomic_DNA"/>
</dbReference>
<organism evidence="1 2">
    <name type="scientific">Colletotrichum truncatum</name>
    <name type="common">Anthracnose fungus</name>
    <name type="synonym">Colletotrichum capsici</name>
    <dbReference type="NCBI Taxonomy" id="5467"/>
    <lineage>
        <taxon>Eukaryota</taxon>
        <taxon>Fungi</taxon>
        <taxon>Dikarya</taxon>
        <taxon>Ascomycota</taxon>
        <taxon>Pezizomycotina</taxon>
        <taxon>Sordariomycetes</taxon>
        <taxon>Hypocreomycetidae</taxon>
        <taxon>Glomerellales</taxon>
        <taxon>Glomerellaceae</taxon>
        <taxon>Colletotrichum</taxon>
        <taxon>Colletotrichum truncatum species complex</taxon>
    </lineage>
</organism>
<evidence type="ECO:0000313" key="2">
    <source>
        <dbReference type="Proteomes" id="UP000805649"/>
    </source>
</evidence>
<evidence type="ECO:0000313" key="1">
    <source>
        <dbReference type="EMBL" id="KAL0937374.1"/>
    </source>
</evidence>
<name>A0ACC3YZW3_COLTU</name>
<gene>
    <name evidence="1" type="ORF">CTRU02_207105</name>
</gene>
<comment type="caution">
    <text evidence="1">The sequence shown here is derived from an EMBL/GenBank/DDBJ whole genome shotgun (WGS) entry which is preliminary data.</text>
</comment>
<protein>
    <submittedName>
        <fullName evidence="1">Wsc domain-containing protein</fullName>
    </submittedName>
</protein>
<sequence length="514" mass="51984">MGWLKKAALLAAVSLSSVAHAAPPPAAPGTCYSIGAFSGSPQLIQQMTRQKCSDRCAGLGGFTGYAIYFGVNPQTGGTPNTGFICACGTTATSSTVADSNCNQSCDGTVAIDQENCGGNTGEIHFAIGDVAPPANNPSSSAVVVPPPVSSTPADTLPNPPVANGYTLLGCFGTVGGQAAFVENRRGPDNSAFSCTAACRAAGQPIAGLFDNVCYCASALPATSSRRVPNSECSINCPGNPAEKCGGRGAPLARRQQVPPDVRLVIYIREDGSSSVLTIPTSTSRPPTSPVSSPAASPTSPTIRPTGPTSGVSSPTPSPSTAALSNPGLVGAYALLGCYGSTSNFFSFVLSRRDGGNNVENCIAACGTSRYVGIYNTECYCGSALPTTNTRQLAITECNTRCPGNNNQRCGGLGNPLAKRQTGPVPAGVRLIIYVRIDGGPVSTLTSVSVSTGSGTTASFTFTSVITQAPTGSILSLPPGLYTSGAATPTGQFCRIITGSWVLGQTTLLPLPTGV</sequence>
<keyword evidence="2" id="KW-1185">Reference proteome</keyword>
<proteinExistence type="predicted"/>
<dbReference type="Proteomes" id="UP000805649">
    <property type="component" value="Unassembled WGS sequence"/>
</dbReference>
<reference evidence="1 2" key="1">
    <citation type="journal article" date="2020" name="Phytopathology">
        <title>Genome Sequence Resources of Colletotrichum truncatum, C. plurivorum, C. musicola, and C. sojae: Four Species Pathogenic to Soybean (Glycine max).</title>
        <authorList>
            <person name="Rogerio F."/>
            <person name="Boufleur T.R."/>
            <person name="Ciampi-Guillardi M."/>
            <person name="Sukno S.A."/>
            <person name="Thon M.R."/>
            <person name="Massola Junior N.S."/>
            <person name="Baroncelli R."/>
        </authorList>
    </citation>
    <scope>NUCLEOTIDE SEQUENCE [LARGE SCALE GENOMIC DNA]</scope>
    <source>
        <strain evidence="1 2">CMES1059</strain>
    </source>
</reference>